<sequence length="78" mass="8414">MEQMQGKETARETPVLEQEVVNLRLQRTADVIGTPGKLQARGREIAKVLLIAISSGRGAIATAICEETHARADGSAYH</sequence>
<dbReference type="EMBL" id="DF973190">
    <property type="protein sequence ID" value="GAU18891.1"/>
    <property type="molecule type" value="Genomic_DNA"/>
</dbReference>
<dbReference type="Proteomes" id="UP000242715">
    <property type="component" value="Unassembled WGS sequence"/>
</dbReference>
<dbReference type="AlphaFoldDB" id="A0A2Z6LR54"/>
<evidence type="ECO:0000313" key="1">
    <source>
        <dbReference type="EMBL" id="GAU18891.1"/>
    </source>
</evidence>
<protein>
    <submittedName>
        <fullName evidence="1">Uncharacterized protein</fullName>
    </submittedName>
</protein>
<evidence type="ECO:0000313" key="2">
    <source>
        <dbReference type="Proteomes" id="UP000242715"/>
    </source>
</evidence>
<gene>
    <name evidence="1" type="ORF">TSUD_228810</name>
</gene>
<accession>A0A2Z6LR54</accession>
<organism evidence="1 2">
    <name type="scientific">Trifolium subterraneum</name>
    <name type="common">Subterranean clover</name>
    <dbReference type="NCBI Taxonomy" id="3900"/>
    <lineage>
        <taxon>Eukaryota</taxon>
        <taxon>Viridiplantae</taxon>
        <taxon>Streptophyta</taxon>
        <taxon>Embryophyta</taxon>
        <taxon>Tracheophyta</taxon>
        <taxon>Spermatophyta</taxon>
        <taxon>Magnoliopsida</taxon>
        <taxon>eudicotyledons</taxon>
        <taxon>Gunneridae</taxon>
        <taxon>Pentapetalae</taxon>
        <taxon>rosids</taxon>
        <taxon>fabids</taxon>
        <taxon>Fabales</taxon>
        <taxon>Fabaceae</taxon>
        <taxon>Papilionoideae</taxon>
        <taxon>50 kb inversion clade</taxon>
        <taxon>NPAAA clade</taxon>
        <taxon>Hologalegina</taxon>
        <taxon>IRL clade</taxon>
        <taxon>Trifolieae</taxon>
        <taxon>Trifolium</taxon>
    </lineage>
</organism>
<name>A0A2Z6LR54_TRISU</name>
<reference evidence="2" key="1">
    <citation type="journal article" date="2017" name="Front. Plant Sci.">
        <title>Climate Clever Clovers: New Paradigm to Reduce the Environmental Footprint of Ruminants by Breeding Low Methanogenic Forages Utilizing Haplotype Variation.</title>
        <authorList>
            <person name="Kaur P."/>
            <person name="Appels R."/>
            <person name="Bayer P.E."/>
            <person name="Keeble-Gagnere G."/>
            <person name="Wang J."/>
            <person name="Hirakawa H."/>
            <person name="Shirasawa K."/>
            <person name="Vercoe P."/>
            <person name="Stefanova K."/>
            <person name="Durmic Z."/>
            <person name="Nichols P."/>
            <person name="Revell C."/>
            <person name="Isobe S.N."/>
            <person name="Edwards D."/>
            <person name="Erskine W."/>
        </authorList>
    </citation>
    <scope>NUCLEOTIDE SEQUENCE [LARGE SCALE GENOMIC DNA]</scope>
    <source>
        <strain evidence="2">cv. Daliak</strain>
    </source>
</reference>
<keyword evidence="2" id="KW-1185">Reference proteome</keyword>
<proteinExistence type="predicted"/>